<keyword evidence="2" id="KW-1133">Transmembrane helix</keyword>
<evidence type="ECO:0000256" key="1">
    <source>
        <dbReference type="SAM" id="MobiDB-lite"/>
    </source>
</evidence>
<feature type="transmembrane region" description="Helical" evidence="2">
    <location>
        <begin position="89"/>
        <end position="111"/>
    </location>
</feature>
<protein>
    <submittedName>
        <fullName evidence="3">Uncharacterized protein</fullName>
    </submittedName>
</protein>
<evidence type="ECO:0000313" key="4">
    <source>
        <dbReference type="Proteomes" id="UP001396334"/>
    </source>
</evidence>
<feature type="compositionally biased region" description="Basic and acidic residues" evidence="1">
    <location>
        <begin position="41"/>
        <end position="64"/>
    </location>
</feature>
<gene>
    <name evidence="3" type="ORF">V6N11_039717</name>
</gene>
<comment type="caution">
    <text evidence="3">The sequence shown here is derived from an EMBL/GenBank/DDBJ whole genome shotgun (WGS) entry which is preliminary data.</text>
</comment>
<sequence>MDLFSPGSNPGGDLSWQSHPTDGSYSIYRWNNQSGAPPGDSHVRRYSRPDSRATPDVGSHEKDGTIRPLSSAFCRETPRGLLLLLGLDFFAMSFPVVHIRTIVVSFLFVVLRSCTTTLTAQAWAGPTSIPRGAIRGGSSTYGFHAEPFQQWGLGTDMMIGLGRVADLLREPVGINA</sequence>
<proteinExistence type="predicted"/>
<keyword evidence="2" id="KW-0812">Transmembrane</keyword>
<dbReference type="EMBL" id="JBBPBN010002183">
    <property type="protein sequence ID" value="KAK8476542.1"/>
    <property type="molecule type" value="Genomic_DNA"/>
</dbReference>
<organism evidence="3 4">
    <name type="scientific">Hibiscus sabdariffa</name>
    <name type="common">roselle</name>
    <dbReference type="NCBI Taxonomy" id="183260"/>
    <lineage>
        <taxon>Eukaryota</taxon>
        <taxon>Viridiplantae</taxon>
        <taxon>Streptophyta</taxon>
        <taxon>Embryophyta</taxon>
        <taxon>Tracheophyta</taxon>
        <taxon>Spermatophyta</taxon>
        <taxon>Magnoliopsida</taxon>
        <taxon>eudicotyledons</taxon>
        <taxon>Gunneridae</taxon>
        <taxon>Pentapetalae</taxon>
        <taxon>rosids</taxon>
        <taxon>malvids</taxon>
        <taxon>Malvales</taxon>
        <taxon>Malvaceae</taxon>
        <taxon>Malvoideae</taxon>
        <taxon>Hibiscus</taxon>
    </lineage>
</organism>
<dbReference type="Proteomes" id="UP001396334">
    <property type="component" value="Unassembled WGS sequence"/>
</dbReference>
<keyword evidence="2" id="KW-0472">Membrane</keyword>
<accession>A0ABR1Z967</accession>
<evidence type="ECO:0000256" key="2">
    <source>
        <dbReference type="SAM" id="Phobius"/>
    </source>
</evidence>
<reference evidence="3 4" key="1">
    <citation type="journal article" date="2024" name="G3 (Bethesda)">
        <title>Genome assembly of Hibiscus sabdariffa L. provides insights into metabolisms of medicinal natural products.</title>
        <authorList>
            <person name="Kim T."/>
        </authorList>
    </citation>
    <scope>NUCLEOTIDE SEQUENCE [LARGE SCALE GENOMIC DNA]</scope>
    <source>
        <strain evidence="3">TK-2024</strain>
        <tissue evidence="3">Old leaves</tissue>
    </source>
</reference>
<evidence type="ECO:0000313" key="3">
    <source>
        <dbReference type="EMBL" id="KAK8476542.1"/>
    </source>
</evidence>
<keyword evidence="4" id="KW-1185">Reference proteome</keyword>
<name>A0ABR1Z967_9ROSI</name>
<feature type="region of interest" description="Disordered" evidence="1">
    <location>
        <begin position="27"/>
        <end position="64"/>
    </location>
</feature>